<dbReference type="SUPFAM" id="SSF47413">
    <property type="entry name" value="lambda repressor-like DNA-binding domains"/>
    <property type="match status" value="1"/>
</dbReference>
<keyword evidence="4" id="KW-1185">Reference proteome</keyword>
<accession>A0A285MSM3</accession>
<dbReference type="SMART" id="SM00530">
    <property type="entry name" value="HTH_XRE"/>
    <property type="match status" value="1"/>
</dbReference>
<dbReference type="Proteomes" id="UP000219048">
    <property type="component" value="Unassembled WGS sequence"/>
</dbReference>
<dbReference type="Gene3D" id="1.10.260.40">
    <property type="entry name" value="lambda repressor-like DNA-binding domains"/>
    <property type="match status" value="1"/>
</dbReference>
<dbReference type="PANTHER" id="PTHR46558">
    <property type="entry name" value="TRACRIPTIONAL REGULATORY PROTEIN-RELATED-RELATED"/>
    <property type="match status" value="1"/>
</dbReference>
<evidence type="ECO:0000313" key="4">
    <source>
        <dbReference type="Proteomes" id="UP000219048"/>
    </source>
</evidence>
<dbReference type="GO" id="GO:0003677">
    <property type="term" value="F:DNA binding"/>
    <property type="evidence" value="ECO:0007669"/>
    <property type="project" value="UniProtKB-KW"/>
</dbReference>
<dbReference type="Pfam" id="PF01381">
    <property type="entry name" value="HTH_3"/>
    <property type="match status" value="1"/>
</dbReference>
<dbReference type="OrthoDB" id="881869at2"/>
<dbReference type="EMBL" id="OBEH01000002">
    <property type="protein sequence ID" value="SNY99683.1"/>
    <property type="molecule type" value="Genomic_DNA"/>
</dbReference>
<dbReference type="InterPro" id="IPR049639">
    <property type="entry name" value="RstR"/>
</dbReference>
<sequence length="109" mass="12476">MTFGERLAIVRKRRKMSQADVGKIININGDAYGRYERDEVKPTIDMANKIANALKVSLDFLVGNTDLELDTETLKRVEDISKLSDDNKKHIYILLDALIRDFKTKEAYA</sequence>
<proteinExistence type="predicted"/>
<dbReference type="CDD" id="cd00093">
    <property type="entry name" value="HTH_XRE"/>
    <property type="match status" value="1"/>
</dbReference>
<dbReference type="AlphaFoldDB" id="A0A285MSM3"/>
<dbReference type="PANTHER" id="PTHR46558:SF11">
    <property type="entry name" value="HTH-TYPE TRANSCRIPTIONAL REGULATOR XRE"/>
    <property type="match status" value="1"/>
</dbReference>
<keyword evidence="1" id="KW-0238">DNA-binding</keyword>
<dbReference type="PROSITE" id="PS50943">
    <property type="entry name" value="HTH_CROC1"/>
    <property type="match status" value="1"/>
</dbReference>
<protein>
    <submittedName>
        <fullName evidence="3">Helix-turn-helix</fullName>
    </submittedName>
</protein>
<name>A0A285MSM3_9FLAO</name>
<organism evidence="3 4">
    <name type="scientific">Flagellimonas pacifica</name>
    <dbReference type="NCBI Taxonomy" id="1247520"/>
    <lineage>
        <taxon>Bacteria</taxon>
        <taxon>Pseudomonadati</taxon>
        <taxon>Bacteroidota</taxon>
        <taxon>Flavobacteriia</taxon>
        <taxon>Flavobacteriales</taxon>
        <taxon>Flavobacteriaceae</taxon>
        <taxon>Flagellimonas</taxon>
    </lineage>
</organism>
<feature type="domain" description="HTH cro/C1-type" evidence="2">
    <location>
        <begin position="7"/>
        <end position="61"/>
    </location>
</feature>
<evidence type="ECO:0000256" key="1">
    <source>
        <dbReference type="ARBA" id="ARBA00023125"/>
    </source>
</evidence>
<evidence type="ECO:0000313" key="3">
    <source>
        <dbReference type="EMBL" id="SNY99683.1"/>
    </source>
</evidence>
<reference evidence="4" key="1">
    <citation type="submission" date="2017-09" db="EMBL/GenBank/DDBJ databases">
        <authorList>
            <person name="Varghese N."/>
            <person name="Submissions S."/>
        </authorList>
    </citation>
    <scope>NUCLEOTIDE SEQUENCE [LARGE SCALE GENOMIC DNA]</scope>
    <source>
        <strain evidence="4">DSM 25885</strain>
    </source>
</reference>
<evidence type="ECO:0000259" key="2">
    <source>
        <dbReference type="PROSITE" id="PS50943"/>
    </source>
</evidence>
<dbReference type="RefSeq" id="WP_097045164.1">
    <property type="nucleotide sequence ID" value="NZ_OBEH01000002.1"/>
</dbReference>
<gene>
    <name evidence="3" type="ORF">SAMN06265377_1494</name>
</gene>
<dbReference type="InterPro" id="IPR001387">
    <property type="entry name" value="Cro/C1-type_HTH"/>
</dbReference>
<dbReference type="NCBIfam" id="NF041951">
    <property type="entry name" value="phage_RstR"/>
    <property type="match status" value="1"/>
</dbReference>
<dbReference type="InterPro" id="IPR010982">
    <property type="entry name" value="Lambda_DNA-bd_dom_sf"/>
</dbReference>